<reference evidence="1 2" key="1">
    <citation type="submission" date="2019-05" db="EMBL/GenBank/DDBJ databases">
        <title>Another draft genome of Portunus trituberculatus and its Hox gene families provides insights of decapod evolution.</title>
        <authorList>
            <person name="Jeong J.-H."/>
            <person name="Song I."/>
            <person name="Kim S."/>
            <person name="Choi T."/>
            <person name="Kim D."/>
            <person name="Ryu S."/>
            <person name="Kim W."/>
        </authorList>
    </citation>
    <scope>NUCLEOTIDE SEQUENCE [LARGE SCALE GENOMIC DNA]</scope>
    <source>
        <tissue evidence="1">Muscle</tissue>
    </source>
</reference>
<keyword evidence="2" id="KW-1185">Reference proteome</keyword>
<comment type="caution">
    <text evidence="1">The sequence shown here is derived from an EMBL/GenBank/DDBJ whole genome shotgun (WGS) entry which is preliminary data.</text>
</comment>
<organism evidence="1 2">
    <name type="scientific">Portunus trituberculatus</name>
    <name type="common">Swimming crab</name>
    <name type="synonym">Neptunus trituberculatus</name>
    <dbReference type="NCBI Taxonomy" id="210409"/>
    <lineage>
        <taxon>Eukaryota</taxon>
        <taxon>Metazoa</taxon>
        <taxon>Ecdysozoa</taxon>
        <taxon>Arthropoda</taxon>
        <taxon>Crustacea</taxon>
        <taxon>Multicrustacea</taxon>
        <taxon>Malacostraca</taxon>
        <taxon>Eumalacostraca</taxon>
        <taxon>Eucarida</taxon>
        <taxon>Decapoda</taxon>
        <taxon>Pleocyemata</taxon>
        <taxon>Brachyura</taxon>
        <taxon>Eubrachyura</taxon>
        <taxon>Portunoidea</taxon>
        <taxon>Portunidae</taxon>
        <taxon>Portuninae</taxon>
        <taxon>Portunus</taxon>
    </lineage>
</organism>
<accession>A0A5B7ECR9</accession>
<name>A0A5B7ECR9_PORTR</name>
<protein>
    <submittedName>
        <fullName evidence="1">Uncharacterized protein</fullName>
    </submittedName>
</protein>
<evidence type="ECO:0000313" key="2">
    <source>
        <dbReference type="Proteomes" id="UP000324222"/>
    </source>
</evidence>
<sequence length="94" mass="10328">MMGEGVCGQLVGDRMGEKLWPRLRDLHHHTVAQNSSCCRDLKAHEAGFNVKGKAYRGQPAPMYQQASHLVGSGAGAWSHVALHRPENRGAVWLL</sequence>
<dbReference type="Proteomes" id="UP000324222">
    <property type="component" value="Unassembled WGS sequence"/>
</dbReference>
<dbReference type="AlphaFoldDB" id="A0A5B7ECR9"/>
<proteinExistence type="predicted"/>
<dbReference type="EMBL" id="VSRR010002373">
    <property type="protein sequence ID" value="MPC31129.1"/>
    <property type="molecule type" value="Genomic_DNA"/>
</dbReference>
<gene>
    <name evidence="1" type="ORF">E2C01_024408</name>
</gene>
<evidence type="ECO:0000313" key="1">
    <source>
        <dbReference type="EMBL" id="MPC31129.1"/>
    </source>
</evidence>